<dbReference type="GO" id="GO:0004177">
    <property type="term" value="F:aminopeptidase activity"/>
    <property type="evidence" value="ECO:0007669"/>
    <property type="project" value="UniProtKB-KW"/>
</dbReference>
<protein>
    <submittedName>
        <fullName evidence="1">M61 glycyl aminopeptidase</fullName>
    </submittedName>
</protein>
<accession>A0A562KXA7</accession>
<dbReference type="OrthoDB" id="1467486at2"/>
<comment type="caution">
    <text evidence="1">The sequence shown here is derived from an EMBL/GenBank/DDBJ whole genome shotgun (WGS) entry which is preliminary data.</text>
</comment>
<proteinExistence type="predicted"/>
<sequence length="316" mass="35141">MPISSLLPLLLLLNGATDMSATDERVLRAGDTRLRVEVIGVVDRDRVEQLQRWIADTAAAPLSVSGRFPLRDAQVRIKQIDSDDDSPVPWGQTRRDDNVAVLLFVRRDATPEQLREDWTAVHELSHLFHPYLGAEGRWLAEGLASYYQNVLRARVGLLDAEEAWRRLDGGFQRGRKALGGVPLDELGRRRGGTMRVYWAGAAYWLEADLALRREHNSSLDAVLTDYARCCLNGTTQVAPRDFVAELDRIAGGDIFGGRYRNYAAAKEFPSLDKAYRELGISAANGRLVFSHGDAAARLREAITARRESDAEASAAR</sequence>
<dbReference type="EMBL" id="VLKN01000008">
    <property type="protein sequence ID" value="TWH99986.1"/>
    <property type="molecule type" value="Genomic_DNA"/>
</dbReference>
<keyword evidence="1" id="KW-0031">Aminopeptidase</keyword>
<dbReference type="Proteomes" id="UP000315167">
    <property type="component" value="Unassembled WGS sequence"/>
</dbReference>
<reference evidence="1 2" key="1">
    <citation type="journal article" date="2015" name="Stand. Genomic Sci.">
        <title>Genomic Encyclopedia of Bacterial and Archaeal Type Strains, Phase III: the genomes of soil and plant-associated and newly described type strains.</title>
        <authorList>
            <person name="Whitman W.B."/>
            <person name="Woyke T."/>
            <person name="Klenk H.P."/>
            <person name="Zhou Y."/>
            <person name="Lilburn T.G."/>
            <person name="Beck B.J."/>
            <person name="De Vos P."/>
            <person name="Vandamme P."/>
            <person name="Eisen J.A."/>
            <person name="Garrity G."/>
            <person name="Hugenholtz P."/>
            <person name="Kyrpides N.C."/>
        </authorList>
    </citation>
    <scope>NUCLEOTIDE SEQUENCE [LARGE SCALE GENOMIC DNA]</scope>
    <source>
        <strain evidence="1 2">CGMCC 1.10821</strain>
    </source>
</reference>
<dbReference type="RefSeq" id="WP_158635373.1">
    <property type="nucleotide sequence ID" value="NZ_VLKN01000008.1"/>
</dbReference>
<gene>
    <name evidence="1" type="ORF">IP90_02993</name>
</gene>
<dbReference type="Gene3D" id="1.10.390.10">
    <property type="entry name" value="Neutral Protease Domain 2"/>
    <property type="match status" value="1"/>
</dbReference>
<keyword evidence="1" id="KW-0645">Protease</keyword>
<evidence type="ECO:0000313" key="2">
    <source>
        <dbReference type="Proteomes" id="UP000315167"/>
    </source>
</evidence>
<name>A0A562KXA7_9GAMM</name>
<evidence type="ECO:0000313" key="1">
    <source>
        <dbReference type="EMBL" id="TWH99986.1"/>
    </source>
</evidence>
<keyword evidence="2" id="KW-1185">Reference proteome</keyword>
<keyword evidence="1" id="KW-0378">Hydrolase</keyword>
<dbReference type="AlphaFoldDB" id="A0A562KXA7"/>
<dbReference type="InterPro" id="IPR027268">
    <property type="entry name" value="Peptidase_M4/M1_CTD_sf"/>
</dbReference>
<organism evidence="1 2">
    <name type="scientific">Luteimonas cucumeris</name>
    <dbReference type="NCBI Taxonomy" id="985012"/>
    <lineage>
        <taxon>Bacteria</taxon>
        <taxon>Pseudomonadati</taxon>
        <taxon>Pseudomonadota</taxon>
        <taxon>Gammaproteobacteria</taxon>
        <taxon>Lysobacterales</taxon>
        <taxon>Lysobacteraceae</taxon>
        <taxon>Luteimonas</taxon>
    </lineage>
</organism>